<keyword evidence="3" id="KW-1185">Reference proteome</keyword>
<keyword evidence="1" id="KW-0732">Signal</keyword>
<evidence type="ECO:0000313" key="2">
    <source>
        <dbReference type="EMBL" id="CAK9084732.1"/>
    </source>
</evidence>
<organism evidence="2 3">
    <name type="scientific">Durusdinium trenchii</name>
    <dbReference type="NCBI Taxonomy" id="1381693"/>
    <lineage>
        <taxon>Eukaryota</taxon>
        <taxon>Sar</taxon>
        <taxon>Alveolata</taxon>
        <taxon>Dinophyceae</taxon>
        <taxon>Suessiales</taxon>
        <taxon>Symbiodiniaceae</taxon>
        <taxon>Durusdinium</taxon>
    </lineage>
</organism>
<sequence length="763" mass="85839">MLLAILAIVLVEGVDPRSGRCSVPIPNAFSCKDLDVWRTFLELFQANAQQGFPVDGELFDIADWLVVQFQTKPFEAHPPEGFFNYLCGGSDEKWPLPNQFCLMGYVAALFVRARHLMAMGAAGDADAMTSANADLSYIEPILGKEISLDYLDSSPWPISILDVFLNINQTEFMTYEQYAAKHPVRAHAVPLESIHWQPPGDIVQRLSGAVPAEMAVPAEIAVAVFGTHATLSLEPVDMLGRAQRRFKIKATFFGIEPRWCELLGLCDLGASEVTQLLRKAEEDPFAYPWEMMSQHLTQVPLARYALLLCTEPVAGCLMLRRLSLQMGQPLPMLGYFGVALLNGCPPQDVPTFWQHWGELFAESPSRAVLATNNLILSEQRLGPRGPSSRGLHPPPGFRLWWWKEAQHATFRMNWNDGIFYQTGRRLPYVRAQGLYTEVVYSPQLVDQILFWRSPLFAYATLRCAIARFLEGLPQYPLNFYFLQGSESVPYKKAVSFRAAALLPQDHALMSFYELYSANLPLLLPSAEWMYRLLYMRGQLSVGERWYQAIMPNHEPPFCEFEDAESGAAESGAPTPQWGLSAAKAARSAAVQTLRRIVTAPDLATAQSMAEATLGLMEDQKYFLMVAANETDQDSATSMGVVRRAHHGDGSAQPSMSRVKGGQPWHPYTPFQMSTRDSNDWTRMRKGGWWLRRGFRFDAMRYWHQFSDFARFPGLQYFANIPELLCRAQSMDIPSITQAMQSHNQATFAHSAAFWGNAALDLLR</sequence>
<accession>A0ABP0Q910</accession>
<dbReference type="Proteomes" id="UP001642484">
    <property type="component" value="Unassembled WGS sequence"/>
</dbReference>
<comment type="caution">
    <text evidence="2">The sequence shown here is derived from an EMBL/GenBank/DDBJ whole genome shotgun (WGS) entry which is preliminary data.</text>
</comment>
<name>A0ABP0Q910_9DINO</name>
<evidence type="ECO:0000313" key="3">
    <source>
        <dbReference type="Proteomes" id="UP001642484"/>
    </source>
</evidence>
<gene>
    <name evidence="2" type="ORF">CCMP2556_LOCUS41193</name>
</gene>
<evidence type="ECO:0000256" key="1">
    <source>
        <dbReference type="SAM" id="SignalP"/>
    </source>
</evidence>
<protein>
    <submittedName>
        <fullName evidence="2">Uncharacterized protein</fullName>
    </submittedName>
</protein>
<feature type="chain" id="PRO_5046771827" evidence="1">
    <location>
        <begin position="17"/>
        <end position="763"/>
    </location>
</feature>
<dbReference type="EMBL" id="CAXAMN010024228">
    <property type="protein sequence ID" value="CAK9084732.1"/>
    <property type="molecule type" value="Genomic_DNA"/>
</dbReference>
<reference evidence="2 3" key="1">
    <citation type="submission" date="2024-02" db="EMBL/GenBank/DDBJ databases">
        <authorList>
            <person name="Chen Y."/>
            <person name="Shah S."/>
            <person name="Dougan E. K."/>
            <person name="Thang M."/>
            <person name="Chan C."/>
        </authorList>
    </citation>
    <scope>NUCLEOTIDE SEQUENCE [LARGE SCALE GENOMIC DNA]</scope>
</reference>
<feature type="signal peptide" evidence="1">
    <location>
        <begin position="1"/>
        <end position="16"/>
    </location>
</feature>
<proteinExistence type="predicted"/>